<reference evidence="7" key="2">
    <citation type="submission" date="2021-04" db="EMBL/GenBank/DDBJ databases">
        <authorList>
            <person name="Gilroy R."/>
        </authorList>
    </citation>
    <scope>NUCLEOTIDE SEQUENCE</scope>
    <source>
        <strain evidence="7">ChiHjej10B9-4811</strain>
    </source>
</reference>
<evidence type="ECO:0000256" key="3">
    <source>
        <dbReference type="ARBA" id="ARBA00022679"/>
    </source>
</evidence>
<evidence type="ECO:0000256" key="5">
    <source>
        <dbReference type="ARBA" id="ARBA00047715"/>
    </source>
</evidence>
<dbReference type="Pfam" id="PF00155">
    <property type="entry name" value="Aminotran_1_2"/>
    <property type="match status" value="1"/>
</dbReference>
<dbReference type="PANTHER" id="PTHR13693">
    <property type="entry name" value="CLASS II AMINOTRANSFERASE/8-AMINO-7-OXONONANOATE SYNTHASE"/>
    <property type="match status" value="1"/>
</dbReference>
<comment type="caution">
    <text evidence="7">The sequence shown here is derived from an EMBL/GenBank/DDBJ whole genome shotgun (WGS) entry which is preliminary data.</text>
</comment>
<keyword evidence="7" id="KW-0032">Aminotransferase</keyword>
<dbReference type="SUPFAM" id="SSF53383">
    <property type="entry name" value="PLP-dependent transferases"/>
    <property type="match status" value="1"/>
</dbReference>
<dbReference type="Proteomes" id="UP000823908">
    <property type="component" value="Unassembled WGS sequence"/>
</dbReference>
<dbReference type="InterPro" id="IPR015422">
    <property type="entry name" value="PyrdxlP-dep_Trfase_small"/>
</dbReference>
<dbReference type="EMBL" id="DWUS01000174">
    <property type="protein sequence ID" value="HJD51705.1"/>
    <property type="molecule type" value="Genomic_DNA"/>
</dbReference>
<dbReference type="PANTHER" id="PTHR13693:SF100">
    <property type="entry name" value="8-AMINO-7-OXONONANOATE SYNTHASE"/>
    <property type="match status" value="1"/>
</dbReference>
<proteinExistence type="predicted"/>
<dbReference type="InterPro" id="IPR015421">
    <property type="entry name" value="PyrdxlP-dep_Trfase_major"/>
</dbReference>
<evidence type="ECO:0000256" key="1">
    <source>
        <dbReference type="ARBA" id="ARBA00001933"/>
    </source>
</evidence>
<dbReference type="EC" id="2.3.1.47" evidence="2"/>
<dbReference type="Gene3D" id="3.90.1150.10">
    <property type="entry name" value="Aspartate Aminotransferase, domain 1"/>
    <property type="match status" value="1"/>
</dbReference>
<evidence type="ECO:0000313" key="7">
    <source>
        <dbReference type="EMBL" id="HJD51705.1"/>
    </source>
</evidence>
<organism evidence="7 8">
    <name type="scientific">Candidatus Rothia avistercoris</name>
    <dbReference type="NCBI Taxonomy" id="2840479"/>
    <lineage>
        <taxon>Bacteria</taxon>
        <taxon>Bacillati</taxon>
        <taxon>Actinomycetota</taxon>
        <taxon>Actinomycetes</taxon>
        <taxon>Micrococcales</taxon>
        <taxon>Micrococcaceae</taxon>
        <taxon>Rothia</taxon>
    </lineage>
</organism>
<keyword evidence="4" id="KW-0663">Pyridoxal phosphate</keyword>
<protein>
    <recommendedName>
        <fullName evidence="2">8-amino-7-oxononanoate synthase</fullName>
        <ecNumber evidence="2">2.3.1.47</ecNumber>
    </recommendedName>
</protein>
<dbReference type="InterPro" id="IPR004839">
    <property type="entry name" value="Aminotransferase_I/II_large"/>
</dbReference>
<name>A0A9D2UFX8_9MICC</name>
<feature type="domain" description="Aminotransferase class I/classII large" evidence="6">
    <location>
        <begin position="34"/>
        <end position="366"/>
    </location>
</feature>
<dbReference type="AlphaFoldDB" id="A0A9D2UFX8"/>
<accession>A0A9D2UFX8</accession>
<comment type="catalytic activity">
    <reaction evidence="5">
        <text>6-carboxyhexanoyl-[ACP] + L-alanine + H(+) = (8S)-8-amino-7-oxononanoate + holo-[ACP] + CO2</text>
        <dbReference type="Rhea" id="RHEA:42288"/>
        <dbReference type="Rhea" id="RHEA-COMP:9685"/>
        <dbReference type="Rhea" id="RHEA-COMP:9955"/>
        <dbReference type="ChEBI" id="CHEBI:15378"/>
        <dbReference type="ChEBI" id="CHEBI:16526"/>
        <dbReference type="ChEBI" id="CHEBI:57972"/>
        <dbReference type="ChEBI" id="CHEBI:64479"/>
        <dbReference type="ChEBI" id="CHEBI:78846"/>
        <dbReference type="ChEBI" id="CHEBI:149468"/>
        <dbReference type="EC" id="2.3.1.47"/>
    </reaction>
</comment>
<comment type="cofactor">
    <cofactor evidence="1">
        <name>pyridoxal 5'-phosphate</name>
        <dbReference type="ChEBI" id="CHEBI:597326"/>
    </cofactor>
</comment>
<dbReference type="GO" id="GO:0009102">
    <property type="term" value="P:biotin biosynthetic process"/>
    <property type="evidence" value="ECO:0007669"/>
    <property type="project" value="TreeGrafter"/>
</dbReference>
<dbReference type="GO" id="GO:0008710">
    <property type="term" value="F:8-amino-7-oxononanoate synthase activity"/>
    <property type="evidence" value="ECO:0007669"/>
    <property type="project" value="UniProtKB-EC"/>
</dbReference>
<keyword evidence="3" id="KW-0808">Transferase</keyword>
<dbReference type="GO" id="GO:0030170">
    <property type="term" value="F:pyridoxal phosphate binding"/>
    <property type="evidence" value="ECO:0007669"/>
    <property type="project" value="InterPro"/>
</dbReference>
<evidence type="ECO:0000256" key="4">
    <source>
        <dbReference type="ARBA" id="ARBA00022898"/>
    </source>
</evidence>
<reference evidence="7" key="1">
    <citation type="journal article" date="2021" name="PeerJ">
        <title>Extensive microbial diversity within the chicken gut microbiome revealed by metagenomics and culture.</title>
        <authorList>
            <person name="Gilroy R."/>
            <person name="Ravi A."/>
            <person name="Getino M."/>
            <person name="Pursley I."/>
            <person name="Horton D.L."/>
            <person name="Alikhan N.F."/>
            <person name="Baker D."/>
            <person name="Gharbi K."/>
            <person name="Hall N."/>
            <person name="Watson M."/>
            <person name="Adriaenssens E.M."/>
            <person name="Foster-Nyarko E."/>
            <person name="Jarju S."/>
            <person name="Secka A."/>
            <person name="Antonio M."/>
            <person name="Oren A."/>
            <person name="Chaudhuri R.R."/>
            <person name="La Ragione R."/>
            <person name="Hildebrand F."/>
            <person name="Pallen M.J."/>
        </authorList>
    </citation>
    <scope>NUCLEOTIDE SEQUENCE</scope>
    <source>
        <strain evidence="7">ChiHjej10B9-4811</strain>
    </source>
</reference>
<evidence type="ECO:0000313" key="8">
    <source>
        <dbReference type="Proteomes" id="UP000823908"/>
    </source>
</evidence>
<dbReference type="GO" id="GO:0008483">
    <property type="term" value="F:transaminase activity"/>
    <property type="evidence" value="ECO:0007669"/>
    <property type="project" value="UniProtKB-KW"/>
</dbReference>
<dbReference type="InterPro" id="IPR050087">
    <property type="entry name" value="AON_synthase_class-II"/>
</dbReference>
<sequence>MATGYRRLVEQAQKVRAARGLERQTAVLGPVACDLATNDYLGLRYHPRLIEAGRRALSDYGVSASSSRVVSGTLPVHRELEEALTHLLGAEEALVFSSGYAANLGLLAALSRPNALLVMDEHVHASLHDAARLGQGQVSFFEHNNLVQAEQLLAASSSAVKVLVVEGIYSVLGDNADIAACSELALRYDALLVVDEAHSIGVRGGGRGLVAESGLAGAEHIAVTLSFGKALASQGGAVVASAGIRDYLVNSARSFIFDTALSPVNAATALASTRLISQEGQGLSAEVVACAQAISGELGLEPAAGAVQSFPIAQGSGYARQVQERLASRGVAVGCFRPPAVPDGIARLRLTAQAGLDPQALKTALDLVREEVAP</sequence>
<dbReference type="InterPro" id="IPR015424">
    <property type="entry name" value="PyrdxlP-dep_Trfase"/>
</dbReference>
<dbReference type="Gene3D" id="3.40.640.10">
    <property type="entry name" value="Type I PLP-dependent aspartate aminotransferase-like (Major domain)"/>
    <property type="match status" value="1"/>
</dbReference>
<gene>
    <name evidence="7" type="ORF">H9908_07565</name>
</gene>
<evidence type="ECO:0000259" key="6">
    <source>
        <dbReference type="Pfam" id="PF00155"/>
    </source>
</evidence>
<evidence type="ECO:0000256" key="2">
    <source>
        <dbReference type="ARBA" id="ARBA00013187"/>
    </source>
</evidence>